<name>A0A426VBW0_9BURK</name>
<gene>
    <name evidence="1" type="ORF">EIP75_10710</name>
</gene>
<dbReference type="Proteomes" id="UP000269265">
    <property type="component" value="Unassembled WGS sequence"/>
</dbReference>
<sequence length="451" mass="48359">MSTLSDDDLSALKSALQRSRRQPMNFAAVLGKQPEDHCLSLHATRAGRALAKALKEATGSKQLASGTTEVDDNRKDTLVLVLDAKPPGGLAKKLGAWLKLQGMPVRKVALKMDGQELADDDEESATSAPALTDANANASKAEPANTAALAKVQAALKLLLPQVQQAILAGGRQAPALRQTLQDLSAAIKGGLTAQAAEGVKNLNVLLRQAQAEAQTQKDLSRLDEPGMDKAFVLIKNLQDDPKIQQERQVLKKLGASVRERLLAARKAEASGDLATAEKLKAQAHKERLAARAVLESCWPKRDALCKGTAEDWAPLVARLDVSSPKDLAVFWSGDKDAAIDIAAGQGGVALESTPGGTLIDDWNKDDPSKALPWNQDSKEPPPYLRDLWALASASYAESAQGKITIVQTPDRHPDGGMMWRLVEERILRNKARRGEITFTPTIVLPPKTAP</sequence>
<dbReference type="OrthoDB" id="7324255at2"/>
<proteinExistence type="predicted"/>
<keyword evidence="2" id="KW-1185">Reference proteome</keyword>
<protein>
    <submittedName>
        <fullName evidence="1">Uncharacterized protein</fullName>
    </submittedName>
</protein>
<dbReference type="AlphaFoldDB" id="A0A426VBW0"/>
<accession>A0A426VBW0</accession>
<evidence type="ECO:0000313" key="1">
    <source>
        <dbReference type="EMBL" id="RRS04356.1"/>
    </source>
</evidence>
<dbReference type="EMBL" id="RSED01000007">
    <property type="protein sequence ID" value="RRS04356.1"/>
    <property type="molecule type" value="Genomic_DNA"/>
</dbReference>
<dbReference type="SUPFAM" id="SSF52309">
    <property type="entry name" value="N-(deoxy)ribosyltransferase-like"/>
    <property type="match status" value="1"/>
</dbReference>
<evidence type="ECO:0000313" key="2">
    <source>
        <dbReference type="Proteomes" id="UP000269265"/>
    </source>
</evidence>
<organism evidence="1 2">
    <name type="scientific">Aquabacterium soli</name>
    <dbReference type="NCBI Taxonomy" id="2493092"/>
    <lineage>
        <taxon>Bacteria</taxon>
        <taxon>Pseudomonadati</taxon>
        <taxon>Pseudomonadota</taxon>
        <taxon>Betaproteobacteria</taxon>
        <taxon>Burkholderiales</taxon>
        <taxon>Aquabacterium</taxon>
    </lineage>
</organism>
<dbReference type="RefSeq" id="WP_125243264.1">
    <property type="nucleotide sequence ID" value="NZ_RSED01000007.1"/>
</dbReference>
<comment type="caution">
    <text evidence="1">The sequence shown here is derived from an EMBL/GenBank/DDBJ whole genome shotgun (WGS) entry which is preliminary data.</text>
</comment>
<reference evidence="1 2" key="1">
    <citation type="submission" date="2018-12" db="EMBL/GenBank/DDBJ databases">
        <title>The whole draft genome of Aquabacterium sp. SJQ9.</title>
        <authorList>
            <person name="Sun L."/>
            <person name="Gao X."/>
            <person name="Chen W."/>
            <person name="Huang K."/>
        </authorList>
    </citation>
    <scope>NUCLEOTIDE SEQUENCE [LARGE SCALE GENOMIC DNA]</scope>
    <source>
        <strain evidence="1 2">SJQ9</strain>
    </source>
</reference>